<dbReference type="PROSITE" id="PS51000">
    <property type="entry name" value="HTH_DEOR_2"/>
    <property type="match status" value="1"/>
</dbReference>
<comment type="caution">
    <text evidence="5">The sequence shown here is derived from an EMBL/GenBank/DDBJ whole genome shotgun (WGS) entry which is preliminary data.</text>
</comment>
<keyword evidence="1" id="KW-0805">Transcription regulation</keyword>
<dbReference type="PROSITE" id="PS52050">
    <property type="entry name" value="WYL"/>
    <property type="match status" value="1"/>
</dbReference>
<evidence type="ECO:0000256" key="1">
    <source>
        <dbReference type="ARBA" id="ARBA00023015"/>
    </source>
</evidence>
<dbReference type="AlphaFoldDB" id="A0A328ZM83"/>
<dbReference type="PANTHER" id="PTHR34580">
    <property type="match status" value="1"/>
</dbReference>
<dbReference type="InterPro" id="IPR013196">
    <property type="entry name" value="HTH_11"/>
</dbReference>
<dbReference type="Pfam" id="PF13280">
    <property type="entry name" value="WYL"/>
    <property type="match status" value="1"/>
</dbReference>
<dbReference type="Gene3D" id="1.10.10.10">
    <property type="entry name" value="Winged helix-like DNA-binding domain superfamily/Winged helix DNA-binding domain"/>
    <property type="match status" value="1"/>
</dbReference>
<keyword evidence="2" id="KW-0804">Transcription</keyword>
<dbReference type="InterPro" id="IPR036388">
    <property type="entry name" value="WH-like_DNA-bd_sf"/>
</dbReference>
<dbReference type="EMBL" id="QLTA01000001">
    <property type="protein sequence ID" value="RAR86515.1"/>
    <property type="molecule type" value="Genomic_DNA"/>
</dbReference>
<evidence type="ECO:0000259" key="4">
    <source>
        <dbReference type="PROSITE" id="PS51000"/>
    </source>
</evidence>
<protein>
    <submittedName>
        <fullName evidence="5">Putative DNA-binding transcriptional regulator YafY</fullName>
    </submittedName>
</protein>
<gene>
    <name evidence="5" type="ORF">AX018_1001101</name>
</gene>
<evidence type="ECO:0000256" key="3">
    <source>
        <dbReference type="SAM" id="MobiDB-lite"/>
    </source>
</evidence>
<keyword evidence="5" id="KW-0238">DNA-binding</keyword>
<feature type="compositionally biased region" description="Polar residues" evidence="3">
    <location>
        <begin position="234"/>
        <end position="244"/>
    </location>
</feature>
<keyword evidence="6" id="KW-1185">Reference proteome</keyword>
<name>A0A328ZM83_9BURK</name>
<evidence type="ECO:0000256" key="2">
    <source>
        <dbReference type="ARBA" id="ARBA00023163"/>
    </source>
</evidence>
<accession>A0A328ZM83</accession>
<dbReference type="GO" id="GO:0003677">
    <property type="term" value="F:DNA binding"/>
    <property type="evidence" value="ECO:0007669"/>
    <property type="project" value="UniProtKB-KW"/>
</dbReference>
<evidence type="ECO:0000313" key="5">
    <source>
        <dbReference type="EMBL" id="RAR86515.1"/>
    </source>
</evidence>
<dbReference type="OrthoDB" id="9807255at2"/>
<dbReference type="GO" id="GO:0003700">
    <property type="term" value="F:DNA-binding transcription factor activity"/>
    <property type="evidence" value="ECO:0007669"/>
    <property type="project" value="InterPro"/>
</dbReference>
<evidence type="ECO:0000313" key="6">
    <source>
        <dbReference type="Proteomes" id="UP000248856"/>
    </source>
</evidence>
<sequence>MRRADRLFQIIQLIRGRRLSTAEFLAARLEVSVRTVYRDVADLQRQGVPIEGEAGVGYRLGAGFELPPLMFSQGEADALVVAARLAQAWLDPALALQVEGALGKILSALPPSARVAAESQALYAPGPGMDERTQALLAPLREAVHARRIACIDYADEQGRASVRRIRPLGCFFWGKVWTVAAWCELRADFRGFRIDRIAALEVLGERFAPEPGRTLADLMRQVRGRHPEPVQRGRSSSARVQRV</sequence>
<dbReference type="SUPFAM" id="SSF46785">
    <property type="entry name" value="Winged helix' DNA-binding domain"/>
    <property type="match status" value="1"/>
</dbReference>
<dbReference type="InterPro" id="IPR036390">
    <property type="entry name" value="WH_DNA-bd_sf"/>
</dbReference>
<organism evidence="5 6">
    <name type="scientific">Paracidovorax anthurii</name>
    <dbReference type="NCBI Taxonomy" id="78229"/>
    <lineage>
        <taxon>Bacteria</taxon>
        <taxon>Pseudomonadati</taxon>
        <taxon>Pseudomonadota</taxon>
        <taxon>Betaproteobacteria</taxon>
        <taxon>Burkholderiales</taxon>
        <taxon>Comamonadaceae</taxon>
        <taxon>Paracidovorax</taxon>
    </lineage>
</organism>
<proteinExistence type="predicted"/>
<feature type="region of interest" description="Disordered" evidence="3">
    <location>
        <begin position="225"/>
        <end position="244"/>
    </location>
</feature>
<dbReference type="Pfam" id="PF08279">
    <property type="entry name" value="HTH_11"/>
    <property type="match status" value="1"/>
</dbReference>
<dbReference type="RefSeq" id="WP_111875300.1">
    <property type="nucleotide sequence ID" value="NZ_CBCSGC010000022.1"/>
</dbReference>
<reference evidence="5 6" key="1">
    <citation type="submission" date="2018-06" db="EMBL/GenBank/DDBJ databases">
        <title>Genomic Encyclopedia of Archaeal and Bacterial Type Strains, Phase II (KMG-II): from individual species to whole genera.</title>
        <authorList>
            <person name="Goeker M."/>
        </authorList>
    </citation>
    <scope>NUCLEOTIDE SEQUENCE [LARGE SCALE GENOMIC DNA]</scope>
    <source>
        <strain evidence="5 6">CFPB 3232</strain>
    </source>
</reference>
<dbReference type="Proteomes" id="UP000248856">
    <property type="component" value="Unassembled WGS sequence"/>
</dbReference>
<dbReference type="PANTHER" id="PTHR34580:SF3">
    <property type="entry name" value="PROTEIN PAFB"/>
    <property type="match status" value="1"/>
</dbReference>
<dbReference type="InterPro" id="IPR026881">
    <property type="entry name" value="WYL_dom"/>
</dbReference>
<feature type="domain" description="HTH deoR-type" evidence="4">
    <location>
        <begin position="3"/>
        <end position="58"/>
    </location>
</feature>
<dbReference type="InterPro" id="IPR001034">
    <property type="entry name" value="DeoR_HTH"/>
</dbReference>
<dbReference type="InterPro" id="IPR051534">
    <property type="entry name" value="CBASS_pafABC_assoc_protein"/>
</dbReference>